<keyword evidence="2" id="KW-1185">Reference proteome</keyword>
<organism evidence="1 2">
    <name type="scientific">Varanus komodoensis</name>
    <name type="common">Komodo dragon</name>
    <dbReference type="NCBI Taxonomy" id="61221"/>
    <lineage>
        <taxon>Eukaryota</taxon>
        <taxon>Metazoa</taxon>
        <taxon>Chordata</taxon>
        <taxon>Craniata</taxon>
        <taxon>Vertebrata</taxon>
        <taxon>Euteleostomi</taxon>
        <taxon>Lepidosauria</taxon>
        <taxon>Squamata</taxon>
        <taxon>Bifurcata</taxon>
        <taxon>Unidentata</taxon>
        <taxon>Episquamata</taxon>
        <taxon>Toxicofera</taxon>
        <taxon>Anguimorpha</taxon>
        <taxon>Paleoanguimorpha</taxon>
        <taxon>Varanoidea</taxon>
        <taxon>Varanidae</taxon>
        <taxon>Varanus</taxon>
    </lineage>
</organism>
<dbReference type="GO" id="GO:0060294">
    <property type="term" value="P:cilium movement involved in cell motility"/>
    <property type="evidence" value="ECO:0007669"/>
    <property type="project" value="InterPro"/>
</dbReference>
<dbReference type="Ensembl" id="ENSVKKT00000004187.1">
    <property type="protein sequence ID" value="ENSVKKP00000004076.1"/>
    <property type="gene ID" value="ENSVKKG00000003053.1"/>
</dbReference>
<evidence type="ECO:0000313" key="2">
    <source>
        <dbReference type="Proteomes" id="UP000694545"/>
    </source>
</evidence>
<protein>
    <submittedName>
        <fullName evidence="1">Uncharacterized protein</fullName>
    </submittedName>
</protein>
<sequence length="287" mass="32938">MDLPLEALNIFQEEAISSVSRDFSLQVLYNRLHKEEAGISILGCFISLLNNTMLLMCKIIMYSELENPAQKFKTVLEKYEPFTHRWDGVIGDTQFPSQVEWEHLLNNCSAFVFSGMERFLSYILLDRLAAMNIPECQLMILSELVHSKPSIIRVRNLDEDRSSFRLSLEMPTETAIILSLIGVHSIIVNQWYTTLEDNTRNLERATITLPSHLGDLSCRVRGLVLVSLAGSSVEATLRVELTELLKGKDFRKQIQVWIQHSLHEQRIIFHLTRGLLELLCCEAMKCQ</sequence>
<dbReference type="GO" id="GO:0035082">
    <property type="term" value="P:axoneme assembly"/>
    <property type="evidence" value="ECO:0007669"/>
    <property type="project" value="InterPro"/>
</dbReference>
<reference evidence="1" key="1">
    <citation type="submission" date="2025-08" db="UniProtKB">
        <authorList>
            <consortium name="Ensembl"/>
        </authorList>
    </citation>
    <scope>IDENTIFICATION</scope>
</reference>
<reference evidence="1" key="2">
    <citation type="submission" date="2025-09" db="UniProtKB">
        <authorList>
            <consortium name="Ensembl"/>
        </authorList>
    </citation>
    <scope>IDENTIFICATION</scope>
</reference>
<dbReference type="PANTHER" id="PTHR15977:SF15">
    <property type="entry name" value="CILIA- AND FLAGELLA-ASSOCIATED PROTEIN 46"/>
    <property type="match status" value="1"/>
</dbReference>
<accession>A0A8D2IR75</accession>
<dbReference type="Proteomes" id="UP000694545">
    <property type="component" value="Unplaced"/>
</dbReference>
<evidence type="ECO:0000313" key="1">
    <source>
        <dbReference type="Ensembl" id="ENSVKKP00000004076.1"/>
    </source>
</evidence>
<dbReference type="InterPro" id="IPR039586">
    <property type="entry name" value="CFAP46"/>
</dbReference>
<name>A0A8D2IR75_VARKO</name>
<dbReference type="PANTHER" id="PTHR15977">
    <property type="entry name" value="CILIA- AND FLAGELLA-ASSOCIATED PROTEIN 46"/>
    <property type="match status" value="1"/>
</dbReference>
<proteinExistence type="predicted"/>
<dbReference type="AlphaFoldDB" id="A0A8D2IR75"/>